<comment type="similarity">
    <text evidence="1">Belongs to the UPF0251 family.</text>
</comment>
<sequence>MARPQKCRMICSKPKAACFEPKDIRGEEPVIMGYDEYETVRLLDFERFSQEQCAARMRVSRPTVTRMYDSARRKMAEALVSARPLLIEGGDVLVCPAKRPECGDALHCCHQNPLNTTNQAKEGLEMKLAITYQEGMIFQHFGHSEAFKIYDIANGQVTGSQVVPTNGSGHGALAGFLTSQGVDTLICGGIGGGAKAALAEAGIRLYCGASGSADEAARALLNGTLVYNADIVCSHHHEHEESHDNCHTGGCGGSCHHE</sequence>
<name>A0ABR7NI31_9FIRM</name>
<proteinExistence type="inferred from homology"/>
<evidence type="ECO:0000313" key="4">
    <source>
        <dbReference type="Proteomes" id="UP000658131"/>
    </source>
</evidence>
<dbReference type="Gene3D" id="3.30.420.130">
    <property type="entry name" value="Dinitrogenase iron-molybdenum cofactor biosynthesis domain"/>
    <property type="match status" value="1"/>
</dbReference>
<dbReference type="InterPro" id="IPR036105">
    <property type="entry name" value="DiNase_FeMo-co_biosyn_sf"/>
</dbReference>
<dbReference type="SUPFAM" id="SSF53146">
    <property type="entry name" value="Nitrogenase accessory factor-like"/>
    <property type="match status" value="1"/>
</dbReference>
<evidence type="ECO:0000259" key="2">
    <source>
        <dbReference type="Pfam" id="PF02579"/>
    </source>
</evidence>
<feature type="domain" description="Dinitrogenase iron-molybdenum cofactor biosynthesis" evidence="2">
    <location>
        <begin position="134"/>
        <end position="221"/>
    </location>
</feature>
<dbReference type="Gene3D" id="1.10.10.10">
    <property type="entry name" value="Winged helix-like DNA-binding domain superfamily/Winged helix DNA-binding domain"/>
    <property type="match status" value="1"/>
</dbReference>
<comment type="caution">
    <text evidence="3">The sequence shown here is derived from an EMBL/GenBank/DDBJ whole genome shotgun (WGS) entry which is preliminary data.</text>
</comment>
<dbReference type="PANTHER" id="PTHR37478:SF2">
    <property type="entry name" value="UPF0251 PROTEIN TK0562"/>
    <property type="match status" value="1"/>
</dbReference>
<reference evidence="3 4" key="1">
    <citation type="submission" date="2020-08" db="EMBL/GenBank/DDBJ databases">
        <title>Genome public.</title>
        <authorList>
            <person name="Liu C."/>
            <person name="Sun Q."/>
        </authorList>
    </citation>
    <scope>NUCLEOTIDE SEQUENCE [LARGE SCALE GENOMIC DNA]</scope>
    <source>
        <strain evidence="3 4">BX1</strain>
    </source>
</reference>
<dbReference type="InterPro" id="IPR003731">
    <property type="entry name" value="Di-Nase_FeMo-co_biosynth"/>
</dbReference>
<dbReference type="PANTHER" id="PTHR37478">
    <property type="match status" value="1"/>
</dbReference>
<dbReference type="InterPro" id="IPR002852">
    <property type="entry name" value="UPF0251"/>
</dbReference>
<dbReference type="RefSeq" id="WP_262399585.1">
    <property type="nucleotide sequence ID" value="NZ_JACRTB010000008.1"/>
</dbReference>
<protein>
    <submittedName>
        <fullName evidence="3">DUF134 domain-containing protein</fullName>
    </submittedName>
</protein>
<evidence type="ECO:0000313" key="3">
    <source>
        <dbReference type="EMBL" id="MBC8576030.1"/>
    </source>
</evidence>
<dbReference type="Pfam" id="PF02001">
    <property type="entry name" value="DUF134"/>
    <property type="match status" value="1"/>
</dbReference>
<evidence type="ECO:0000256" key="1">
    <source>
        <dbReference type="ARBA" id="ARBA00009350"/>
    </source>
</evidence>
<dbReference type="Pfam" id="PF02579">
    <property type="entry name" value="Nitro_FeMo-Co"/>
    <property type="match status" value="1"/>
</dbReference>
<gene>
    <name evidence="3" type="ORF">H8717_06360</name>
</gene>
<dbReference type="InterPro" id="IPR036388">
    <property type="entry name" value="WH-like_DNA-bd_sf"/>
</dbReference>
<organism evidence="3 4">
    <name type="scientific">Yanshouia hominis</name>
    <dbReference type="NCBI Taxonomy" id="2763673"/>
    <lineage>
        <taxon>Bacteria</taxon>
        <taxon>Bacillati</taxon>
        <taxon>Bacillota</taxon>
        <taxon>Clostridia</taxon>
        <taxon>Eubacteriales</taxon>
        <taxon>Oscillospiraceae</taxon>
        <taxon>Yanshouia</taxon>
    </lineage>
</organism>
<dbReference type="Proteomes" id="UP000658131">
    <property type="component" value="Unassembled WGS sequence"/>
</dbReference>
<accession>A0ABR7NI31</accession>
<dbReference type="EMBL" id="JACRTB010000008">
    <property type="protein sequence ID" value="MBC8576030.1"/>
    <property type="molecule type" value="Genomic_DNA"/>
</dbReference>
<keyword evidence="4" id="KW-1185">Reference proteome</keyword>